<name>A0A410WQM1_9BACL</name>
<dbReference type="AlphaFoldDB" id="A0A410WQM1"/>
<dbReference type="Proteomes" id="UP001527202">
    <property type="component" value="Unassembled WGS sequence"/>
</dbReference>
<keyword evidence="5" id="KW-1185">Reference proteome</keyword>
<dbReference type="RefSeq" id="WP_042233819.1">
    <property type="nucleotide sequence ID" value="NZ_CP026520.1"/>
</dbReference>
<gene>
    <name evidence="2" type="ORF">M5X16_09795</name>
    <name evidence="3" type="ORF">PC41400_02600</name>
</gene>
<accession>A0A410WQM1</accession>
<feature type="chain" id="PRO_5019024538" evidence="1">
    <location>
        <begin position="22"/>
        <end position="189"/>
    </location>
</feature>
<evidence type="ECO:0000313" key="5">
    <source>
        <dbReference type="Proteomes" id="UP001527202"/>
    </source>
</evidence>
<reference evidence="3 4" key="1">
    <citation type="submission" date="2018-01" db="EMBL/GenBank/DDBJ databases">
        <title>The whole genome sequencing and assembly of Paenibacillus chitinolyticus KCCM 41400 strain.</title>
        <authorList>
            <person name="Kim J.-Y."/>
            <person name="Park M.-K."/>
            <person name="Lee Y.-J."/>
            <person name="Yi H."/>
            <person name="Bahn Y.-S."/>
            <person name="Kim J.F."/>
            <person name="Lee D.-W."/>
        </authorList>
    </citation>
    <scope>NUCLEOTIDE SEQUENCE [LARGE SCALE GENOMIC DNA]</scope>
    <source>
        <strain evidence="3 4">KCCM 41400</strain>
    </source>
</reference>
<protein>
    <submittedName>
        <fullName evidence="3">Uncharacterized protein</fullName>
    </submittedName>
</protein>
<dbReference type="OrthoDB" id="2381664at2"/>
<evidence type="ECO:0000313" key="3">
    <source>
        <dbReference type="EMBL" id="QAV16643.1"/>
    </source>
</evidence>
<organism evidence="3 4">
    <name type="scientific">Paenibacillus chitinolyticus</name>
    <dbReference type="NCBI Taxonomy" id="79263"/>
    <lineage>
        <taxon>Bacteria</taxon>
        <taxon>Bacillati</taxon>
        <taxon>Bacillota</taxon>
        <taxon>Bacilli</taxon>
        <taxon>Bacillales</taxon>
        <taxon>Paenibacillaceae</taxon>
        <taxon>Paenibacillus</taxon>
    </lineage>
</organism>
<proteinExistence type="predicted"/>
<keyword evidence="1" id="KW-0732">Signal</keyword>
<dbReference type="KEGG" id="pchi:PC41400_02600"/>
<sequence>MKKVIGLGMVILTVLASPIHAAAPTPGSADDPVVTKSYLEQYVQGLGGSVGTGGGSNGLTESKIKEIIAQEIAKLPTNNGGGGTPSTGQGNAMKVVALKAGQTILADAGSELIVRNGKTLAVSNDDNGIPDVTAGKDLAAGTVVQNNHLLIFPRDGRGVKPDLKETADVYVMVRGGYVVQNADGSKVPQ</sequence>
<dbReference type="EMBL" id="JAMDMJ010000010">
    <property type="protein sequence ID" value="MCY9596067.1"/>
    <property type="molecule type" value="Genomic_DNA"/>
</dbReference>
<dbReference type="EMBL" id="CP026520">
    <property type="protein sequence ID" value="QAV16643.1"/>
    <property type="molecule type" value="Genomic_DNA"/>
</dbReference>
<evidence type="ECO:0000313" key="2">
    <source>
        <dbReference type="EMBL" id="MCY9596067.1"/>
    </source>
</evidence>
<evidence type="ECO:0000256" key="1">
    <source>
        <dbReference type="SAM" id="SignalP"/>
    </source>
</evidence>
<dbReference type="GeneID" id="95373703"/>
<dbReference type="Proteomes" id="UP000288943">
    <property type="component" value="Chromosome"/>
</dbReference>
<evidence type="ECO:0000313" key="4">
    <source>
        <dbReference type="Proteomes" id="UP000288943"/>
    </source>
</evidence>
<feature type="signal peptide" evidence="1">
    <location>
        <begin position="1"/>
        <end position="21"/>
    </location>
</feature>
<reference evidence="2 5" key="2">
    <citation type="submission" date="2022-05" db="EMBL/GenBank/DDBJ databases">
        <title>Genome Sequencing of Bee-Associated Microbes.</title>
        <authorList>
            <person name="Dunlap C."/>
        </authorList>
    </citation>
    <scope>NUCLEOTIDE SEQUENCE [LARGE SCALE GENOMIC DNA]</scope>
    <source>
        <strain evidence="2 5">NRRL B-23120</strain>
    </source>
</reference>